<dbReference type="EMBL" id="AP026933">
    <property type="protein sequence ID" value="BDT03803.1"/>
    <property type="molecule type" value="Genomic_DNA"/>
</dbReference>
<name>A0ABM8BVD0_9MOLU</name>
<proteinExistence type="predicted"/>
<evidence type="ECO:0000313" key="1">
    <source>
        <dbReference type="EMBL" id="BDT03803.1"/>
    </source>
</evidence>
<gene>
    <name evidence="1" type="ORF">SHM_14490</name>
</gene>
<sequence length="132" mass="15706">MPFHFLLLVFTFTSLVNINFKKDEHINIENVNLKVVETHPNYLIVQEGWEKYYLLSHYYINNMQYTINAQLDDTLIFKGQTKDLKTINNFYEFDFKLFLNANNVNKQIVVNGNKVKVVFGKTLRTCLESFRK</sequence>
<accession>A0ABM8BVD0</accession>
<protein>
    <submittedName>
        <fullName evidence="1">Uncharacterized protein</fullName>
    </submittedName>
</protein>
<keyword evidence="2" id="KW-1185">Reference proteome</keyword>
<reference evidence="1 2" key="1">
    <citation type="journal article" date="2022" name="Front. Microbiol.">
        <title>Male-killing mechanisms vary between Spiroplasma species.</title>
        <authorList>
            <person name="Arai H."/>
            <person name="Inoue M."/>
            <person name="Kageyama D."/>
        </authorList>
    </citation>
    <scope>NUCLEOTIDE SEQUENCE [LARGE SCALE GENOMIC DNA]</scope>
    <source>
        <strain evidence="2">sHm</strain>
    </source>
</reference>
<evidence type="ECO:0000313" key="2">
    <source>
        <dbReference type="Proteomes" id="UP001163387"/>
    </source>
</evidence>
<dbReference type="Proteomes" id="UP001163387">
    <property type="component" value="Chromosome"/>
</dbReference>
<organism evidence="1 2">
    <name type="scientific">Spiroplasma ixodetis</name>
    <dbReference type="NCBI Taxonomy" id="2141"/>
    <lineage>
        <taxon>Bacteria</taxon>
        <taxon>Bacillati</taxon>
        <taxon>Mycoplasmatota</taxon>
        <taxon>Mollicutes</taxon>
        <taxon>Entomoplasmatales</taxon>
        <taxon>Spiroplasmataceae</taxon>
        <taxon>Spiroplasma</taxon>
    </lineage>
</organism>